<proteinExistence type="predicted"/>
<reference evidence="1" key="1">
    <citation type="submission" date="2014-11" db="EMBL/GenBank/DDBJ databases">
        <authorList>
            <person name="Otto D Thomas"/>
            <person name="Naeem Raeece"/>
        </authorList>
    </citation>
    <scope>NUCLEOTIDE SEQUENCE</scope>
</reference>
<evidence type="ECO:0000313" key="1">
    <source>
        <dbReference type="EMBL" id="CEM33385.1"/>
    </source>
</evidence>
<dbReference type="AlphaFoldDB" id="A0A0G4GRY2"/>
<gene>
    <name evidence="1" type="ORF">Cvel_5116</name>
</gene>
<protein>
    <submittedName>
        <fullName evidence="1">Uncharacterized protein</fullName>
    </submittedName>
</protein>
<dbReference type="VEuPathDB" id="CryptoDB:Cvel_5116"/>
<accession>A0A0G4GRY2</accession>
<name>A0A0G4GRY2_9ALVE</name>
<organism evidence="1">
    <name type="scientific">Chromera velia CCMP2878</name>
    <dbReference type="NCBI Taxonomy" id="1169474"/>
    <lineage>
        <taxon>Eukaryota</taxon>
        <taxon>Sar</taxon>
        <taxon>Alveolata</taxon>
        <taxon>Colpodellida</taxon>
        <taxon>Chromeraceae</taxon>
        <taxon>Chromera</taxon>
    </lineage>
</organism>
<dbReference type="EMBL" id="CDMZ01001491">
    <property type="protein sequence ID" value="CEM33385.1"/>
    <property type="molecule type" value="Genomic_DNA"/>
</dbReference>
<sequence>MHLTQRKDFKLIGFQTEVAALRGASERLASEREFGPGLSLRYDAAKRRESAGSPLALFFGNGKINNVVGKFKLMERADPAIRRTIWGPAKVIGEGGQGLLVKQEILESINGKTEVVEVAGKLGWDTEEEGEILGDPVAQFRLEWKFPKAERPHVVKYWDHVDPRSLIDSMPEEAQKLIRVDQVLRDQAPPHADAGIRQGGVPS</sequence>